<dbReference type="GO" id="GO:0003700">
    <property type="term" value="F:DNA-binding transcription factor activity"/>
    <property type="evidence" value="ECO:0007669"/>
    <property type="project" value="InterPro"/>
</dbReference>
<accession>A0A252AYE0</accession>
<reference evidence="7" key="1">
    <citation type="submission" date="2014-06" db="EMBL/GenBank/DDBJ databases">
        <authorList>
            <person name="Winans N.J."/>
            <person name="Newell P.D."/>
            <person name="Douglas A.E."/>
        </authorList>
    </citation>
    <scope>NUCLEOTIDE SEQUENCE [LARGE SCALE GENOMIC DNA]</scope>
</reference>
<keyword evidence="2" id="KW-0805">Transcription regulation</keyword>
<dbReference type="InterPro" id="IPR058163">
    <property type="entry name" value="LysR-type_TF_proteobact-type"/>
</dbReference>
<feature type="domain" description="HTH lysR-type" evidence="5">
    <location>
        <begin position="1"/>
        <end position="60"/>
    </location>
</feature>
<name>A0A252AYE0_9PROT</name>
<evidence type="ECO:0000313" key="6">
    <source>
        <dbReference type="EMBL" id="OUI96829.1"/>
    </source>
</evidence>
<dbReference type="InterPro" id="IPR036388">
    <property type="entry name" value="WH-like_DNA-bd_sf"/>
</dbReference>
<dbReference type="PANTHER" id="PTHR30537:SF71">
    <property type="entry name" value="TRANSCRIPTIONAL REGULATORY PROTEIN"/>
    <property type="match status" value="1"/>
</dbReference>
<evidence type="ECO:0000313" key="7">
    <source>
        <dbReference type="Proteomes" id="UP000194641"/>
    </source>
</evidence>
<dbReference type="PROSITE" id="PS50931">
    <property type="entry name" value="HTH_LYSR"/>
    <property type="match status" value="1"/>
</dbReference>
<proteinExistence type="inferred from homology"/>
<dbReference type="InterPro" id="IPR005119">
    <property type="entry name" value="LysR_subst-bd"/>
</dbReference>
<dbReference type="FunFam" id="3.40.190.290:FF:000001">
    <property type="entry name" value="Transcriptional regulator, LysR family"/>
    <property type="match status" value="1"/>
</dbReference>
<dbReference type="Proteomes" id="UP000194641">
    <property type="component" value="Unassembled WGS sequence"/>
</dbReference>
<dbReference type="InterPro" id="IPR036390">
    <property type="entry name" value="WH_DNA-bd_sf"/>
</dbReference>
<gene>
    <name evidence="6" type="ORF">HK17_06170</name>
</gene>
<dbReference type="EMBL" id="JOPA01000002">
    <property type="protein sequence ID" value="OUI96829.1"/>
    <property type="molecule type" value="Genomic_DNA"/>
</dbReference>
<dbReference type="RefSeq" id="WP_086658589.1">
    <property type="nucleotide sequence ID" value="NZ_JBJJWX010000004.1"/>
</dbReference>
<evidence type="ECO:0000256" key="4">
    <source>
        <dbReference type="ARBA" id="ARBA00023163"/>
    </source>
</evidence>
<evidence type="ECO:0000256" key="3">
    <source>
        <dbReference type="ARBA" id="ARBA00023125"/>
    </source>
</evidence>
<dbReference type="SUPFAM" id="SSF53850">
    <property type="entry name" value="Periplasmic binding protein-like II"/>
    <property type="match status" value="1"/>
</dbReference>
<dbReference type="FunFam" id="1.10.10.10:FF:000001">
    <property type="entry name" value="LysR family transcriptional regulator"/>
    <property type="match status" value="1"/>
</dbReference>
<organism evidence="6 7">
    <name type="scientific">Acetobacter indonesiensis</name>
    <dbReference type="NCBI Taxonomy" id="104101"/>
    <lineage>
        <taxon>Bacteria</taxon>
        <taxon>Pseudomonadati</taxon>
        <taxon>Pseudomonadota</taxon>
        <taxon>Alphaproteobacteria</taxon>
        <taxon>Acetobacterales</taxon>
        <taxon>Acetobacteraceae</taxon>
        <taxon>Acetobacter</taxon>
    </lineage>
</organism>
<dbReference type="Pfam" id="PF00126">
    <property type="entry name" value="HTH_1"/>
    <property type="match status" value="1"/>
</dbReference>
<sequence>MDNRIGEMELFLRVVESGSFSKAAQLTRTTPSTVSKLISRIEARLGVRLIERSTRQLAVTPEGQQFYDRAQTLLNDLYDMERSLRTGTAQLQGVVRINASVAFGTLALEPLLPAFWQAYPDIQIDLSLSDAMTDLYLERTDIAFRVGKLQDSSLTARFIGAAQRHIVASPTYLAQHGMPATLEDLDHHACLGFNFRRNTPVWPLKSNGRVIERSIRGPLLANNGESVRRMALAGMGLAHLADFHIRSDLQANRLVEVLPDIGRDSEDIHAIFPGSRNVPQRVRVFLDFTLPRLKCFLKN</sequence>
<evidence type="ECO:0000259" key="5">
    <source>
        <dbReference type="PROSITE" id="PS50931"/>
    </source>
</evidence>
<comment type="similarity">
    <text evidence="1">Belongs to the LysR transcriptional regulatory family.</text>
</comment>
<dbReference type="AlphaFoldDB" id="A0A252AYE0"/>
<evidence type="ECO:0000256" key="1">
    <source>
        <dbReference type="ARBA" id="ARBA00009437"/>
    </source>
</evidence>
<keyword evidence="3" id="KW-0238">DNA-binding</keyword>
<dbReference type="Pfam" id="PF03466">
    <property type="entry name" value="LysR_substrate"/>
    <property type="match status" value="1"/>
</dbReference>
<dbReference type="Gene3D" id="3.40.190.290">
    <property type="match status" value="1"/>
</dbReference>
<dbReference type="GO" id="GO:0006351">
    <property type="term" value="P:DNA-templated transcription"/>
    <property type="evidence" value="ECO:0007669"/>
    <property type="project" value="TreeGrafter"/>
</dbReference>
<dbReference type="PANTHER" id="PTHR30537">
    <property type="entry name" value="HTH-TYPE TRANSCRIPTIONAL REGULATOR"/>
    <property type="match status" value="1"/>
</dbReference>
<keyword evidence="4" id="KW-0804">Transcription</keyword>
<evidence type="ECO:0000256" key="2">
    <source>
        <dbReference type="ARBA" id="ARBA00023015"/>
    </source>
</evidence>
<dbReference type="Gene3D" id="1.10.10.10">
    <property type="entry name" value="Winged helix-like DNA-binding domain superfamily/Winged helix DNA-binding domain"/>
    <property type="match status" value="1"/>
</dbReference>
<comment type="caution">
    <text evidence="6">The sequence shown here is derived from an EMBL/GenBank/DDBJ whole genome shotgun (WGS) entry which is preliminary data.</text>
</comment>
<dbReference type="SUPFAM" id="SSF46785">
    <property type="entry name" value="Winged helix' DNA-binding domain"/>
    <property type="match status" value="1"/>
</dbReference>
<dbReference type="InterPro" id="IPR000847">
    <property type="entry name" value="LysR_HTH_N"/>
</dbReference>
<dbReference type="GO" id="GO:0043565">
    <property type="term" value="F:sequence-specific DNA binding"/>
    <property type="evidence" value="ECO:0007669"/>
    <property type="project" value="TreeGrafter"/>
</dbReference>
<protein>
    <submittedName>
        <fullName evidence="6">LysR family transcriptional regulator</fullName>
    </submittedName>
</protein>